<dbReference type="PANTHER" id="PTHR28605:SF1">
    <property type="entry name" value="CHROMOSOME TRANSMISSION FIDELITY FACTOR 8"/>
    <property type="match status" value="1"/>
</dbReference>
<evidence type="ECO:0000313" key="4">
    <source>
        <dbReference type="WBParaSite" id="nRc.2.0.1.t38280-RA"/>
    </source>
</evidence>
<dbReference type="Proteomes" id="UP000887565">
    <property type="component" value="Unplaced"/>
</dbReference>
<dbReference type="PANTHER" id="PTHR28605">
    <property type="entry name" value="CTF8, CHROMOSOME TRANSMISSION FIDELITY FACTOR 8 HOMOLOG (S. CEREVISIAE)"/>
    <property type="match status" value="1"/>
</dbReference>
<protein>
    <submittedName>
        <fullName evidence="4">Chromosome transmission fidelity protein 8 homolog</fullName>
    </submittedName>
</protein>
<proteinExistence type="predicted"/>
<evidence type="ECO:0000313" key="3">
    <source>
        <dbReference type="Proteomes" id="UP000887565"/>
    </source>
</evidence>
<evidence type="ECO:0000256" key="1">
    <source>
        <dbReference type="ARBA" id="ARBA00004123"/>
    </source>
</evidence>
<dbReference type="AlphaFoldDB" id="A0A915KIP7"/>
<reference evidence="4" key="1">
    <citation type="submission" date="2022-11" db="UniProtKB">
        <authorList>
            <consortium name="WormBaseParasite"/>
        </authorList>
    </citation>
    <scope>IDENTIFICATION</scope>
</reference>
<keyword evidence="3" id="KW-1185">Reference proteome</keyword>
<sequence length="135" mass="15180">MQLTIKANNEKGIEEWFMIELQGDLETTGDETTLQGSHMGYLLFTKKEEPILIIGHHVLYGSTAKLSKPMAVLVKKSNSSTIVDRKSGTGFYLAEPIIGMTPLTSRTAVDRKNDKRYQKCRLTEYGISKMADEHL</sequence>
<comment type="subcellular location">
    <subcellularLocation>
        <location evidence="1">Nucleus</location>
    </subcellularLocation>
</comment>
<accession>A0A915KIP7</accession>
<keyword evidence="2" id="KW-0539">Nucleus</keyword>
<organism evidence="3 4">
    <name type="scientific">Romanomermis culicivorax</name>
    <name type="common">Nematode worm</name>
    <dbReference type="NCBI Taxonomy" id="13658"/>
    <lineage>
        <taxon>Eukaryota</taxon>
        <taxon>Metazoa</taxon>
        <taxon>Ecdysozoa</taxon>
        <taxon>Nematoda</taxon>
        <taxon>Enoplea</taxon>
        <taxon>Dorylaimia</taxon>
        <taxon>Mermithida</taxon>
        <taxon>Mermithoidea</taxon>
        <taxon>Mermithidae</taxon>
        <taxon>Romanomermis</taxon>
    </lineage>
</organism>
<dbReference type="GO" id="GO:0005634">
    <property type="term" value="C:nucleus"/>
    <property type="evidence" value="ECO:0007669"/>
    <property type="project" value="UniProtKB-SubCell"/>
</dbReference>
<evidence type="ECO:0000256" key="2">
    <source>
        <dbReference type="ARBA" id="ARBA00023242"/>
    </source>
</evidence>
<dbReference type="WBParaSite" id="nRc.2.0.1.t38280-RA">
    <property type="protein sequence ID" value="nRc.2.0.1.t38280-RA"/>
    <property type="gene ID" value="nRc.2.0.1.g38280"/>
</dbReference>
<name>A0A915KIP7_ROMCU</name>